<protein>
    <submittedName>
        <fullName evidence="5">AraC family transcriptional regulator</fullName>
    </submittedName>
</protein>
<dbReference type="PANTHER" id="PTHR47894">
    <property type="entry name" value="HTH-TYPE TRANSCRIPTIONAL REGULATOR GADX"/>
    <property type="match status" value="1"/>
</dbReference>
<accession>A0ABT3SYC5</accession>
<comment type="caution">
    <text evidence="5">The sequence shown here is derived from an EMBL/GenBank/DDBJ whole genome shotgun (WGS) entry which is preliminary data.</text>
</comment>
<dbReference type="Gene3D" id="1.10.10.60">
    <property type="entry name" value="Homeodomain-like"/>
    <property type="match status" value="1"/>
</dbReference>
<reference evidence="5" key="1">
    <citation type="submission" date="2019-02" db="EMBL/GenBank/DDBJ databases">
        <authorList>
            <person name="Li S.-H."/>
        </authorList>
    </citation>
    <scope>NUCLEOTIDE SEQUENCE</scope>
    <source>
        <strain evidence="5">IMCC8485</strain>
    </source>
</reference>
<keyword evidence="2" id="KW-0238">DNA-binding</keyword>
<dbReference type="PROSITE" id="PS01124">
    <property type="entry name" value="HTH_ARAC_FAMILY_2"/>
    <property type="match status" value="1"/>
</dbReference>
<dbReference type="PANTHER" id="PTHR47894:SF1">
    <property type="entry name" value="HTH-TYPE TRANSCRIPTIONAL REGULATOR VQSM"/>
    <property type="match status" value="1"/>
</dbReference>
<proteinExistence type="predicted"/>
<keyword evidence="6" id="KW-1185">Reference proteome</keyword>
<evidence type="ECO:0000259" key="4">
    <source>
        <dbReference type="PROSITE" id="PS01124"/>
    </source>
</evidence>
<dbReference type="Pfam" id="PF12625">
    <property type="entry name" value="Arabinose_bd"/>
    <property type="match status" value="1"/>
</dbReference>
<evidence type="ECO:0000256" key="3">
    <source>
        <dbReference type="ARBA" id="ARBA00023163"/>
    </source>
</evidence>
<dbReference type="SUPFAM" id="SSF46689">
    <property type="entry name" value="Homeodomain-like"/>
    <property type="match status" value="1"/>
</dbReference>
<dbReference type="Proteomes" id="UP001143307">
    <property type="component" value="Unassembled WGS sequence"/>
</dbReference>
<dbReference type="InterPro" id="IPR032687">
    <property type="entry name" value="AraC-type_N"/>
</dbReference>
<evidence type="ECO:0000313" key="6">
    <source>
        <dbReference type="Proteomes" id="UP001143307"/>
    </source>
</evidence>
<evidence type="ECO:0000256" key="1">
    <source>
        <dbReference type="ARBA" id="ARBA00023015"/>
    </source>
</evidence>
<name>A0ABT3SYC5_9GAMM</name>
<dbReference type="SMART" id="SM00342">
    <property type="entry name" value="HTH_ARAC"/>
    <property type="match status" value="1"/>
</dbReference>
<sequence>MKIDRVQREFFRRLVLLLGERGIGLKQLFDELRLRGVTVTGTGQPDFSPSDARILLETAVDLSRDPCLMIRVGQQLGIASYGSFGFALMSCASLRETIRLLLRYGQVMFKPSWTAHEHQGGLILRAHIEGGTAAQQQLLAELSFSNLTTLSRALYGSQIENAEGVEIQLSYSRPSHSACYDSAFNVPLNFDCERSQLILPPQVLDTPVKTANRSEHVVFQQQCEEILRGMNSVEQTTAAVRQLLIQSAGDFLDIAQVADRLHVSERTLRRRLGAESTSFRSTFDEIRDVLAREYLAETELTVAEIAHLLNYAETVNFRRAFVRWNGMTPSEYRRRMMSETDSQGIIAPV</sequence>
<keyword evidence="1" id="KW-0805">Transcription regulation</keyword>
<keyword evidence="3" id="KW-0804">Transcription</keyword>
<gene>
    <name evidence="5" type="ORF">EYC87_15485</name>
</gene>
<dbReference type="EMBL" id="SHNP01000005">
    <property type="protein sequence ID" value="MCX2974992.1"/>
    <property type="molecule type" value="Genomic_DNA"/>
</dbReference>
<dbReference type="Pfam" id="PF12833">
    <property type="entry name" value="HTH_18"/>
    <property type="match status" value="1"/>
</dbReference>
<dbReference type="InterPro" id="IPR018060">
    <property type="entry name" value="HTH_AraC"/>
</dbReference>
<evidence type="ECO:0000256" key="2">
    <source>
        <dbReference type="ARBA" id="ARBA00023125"/>
    </source>
</evidence>
<organism evidence="5 6">
    <name type="scientific">Candidatus Seongchinamella marina</name>
    <dbReference type="NCBI Taxonomy" id="2518990"/>
    <lineage>
        <taxon>Bacteria</taxon>
        <taxon>Pseudomonadati</taxon>
        <taxon>Pseudomonadota</taxon>
        <taxon>Gammaproteobacteria</taxon>
        <taxon>Cellvibrionales</taxon>
        <taxon>Halieaceae</taxon>
        <taxon>Seongchinamella</taxon>
    </lineage>
</organism>
<evidence type="ECO:0000313" key="5">
    <source>
        <dbReference type="EMBL" id="MCX2974992.1"/>
    </source>
</evidence>
<feature type="domain" description="HTH araC/xylS-type" evidence="4">
    <location>
        <begin position="234"/>
        <end position="335"/>
    </location>
</feature>
<dbReference type="RefSeq" id="WP_279253660.1">
    <property type="nucleotide sequence ID" value="NZ_SHNP01000005.1"/>
</dbReference>
<dbReference type="InterPro" id="IPR009057">
    <property type="entry name" value="Homeodomain-like_sf"/>
</dbReference>